<dbReference type="InterPro" id="IPR008538">
    <property type="entry name" value="Uma2"/>
</dbReference>
<proteinExistence type="predicted"/>
<protein>
    <recommendedName>
        <fullName evidence="2">Putative restriction endonuclease domain-containing protein</fullName>
    </recommendedName>
</protein>
<name>A0A1U7N9Y7_9CYAN</name>
<dbReference type="InterPro" id="IPR011335">
    <property type="entry name" value="Restrct_endonuc-II-like"/>
</dbReference>
<evidence type="ECO:0000313" key="4">
    <source>
        <dbReference type="Proteomes" id="UP000186657"/>
    </source>
</evidence>
<dbReference type="InterPro" id="IPR012296">
    <property type="entry name" value="Nuclease_put_TT1808"/>
</dbReference>
<feature type="compositionally biased region" description="Polar residues" evidence="1">
    <location>
        <begin position="82"/>
        <end position="101"/>
    </location>
</feature>
<dbReference type="Gene3D" id="3.90.1570.10">
    <property type="entry name" value="tt1808, chain A"/>
    <property type="match status" value="1"/>
</dbReference>
<sequence length="200" mass="22780">MSSQLEPLLKLIVPQSLDLNVSHQQFEQLANANRDLRLERTAEGKLIVNPPTGWETGKRNLSISRQLGNWYEENPEQGEAFDSSTGFELPNGSNRSPDSSWVSRNRWDALTEEQKQTFPKVCPDFVIELRSKSDSLKELQAKMQEYIDNGLRLGWLIDPQNRRVEIYRSGQNTEVIDNPKELSGEAVLPGFKLKLQGIVN</sequence>
<organism evidence="3 4">
    <name type="scientific">Moorena bouillonii PNG</name>
    <dbReference type="NCBI Taxonomy" id="568701"/>
    <lineage>
        <taxon>Bacteria</taxon>
        <taxon>Bacillati</taxon>
        <taxon>Cyanobacteriota</taxon>
        <taxon>Cyanophyceae</taxon>
        <taxon>Coleofasciculales</taxon>
        <taxon>Coleofasciculaceae</taxon>
        <taxon>Moorena</taxon>
    </lineage>
</organism>
<evidence type="ECO:0000259" key="2">
    <source>
        <dbReference type="Pfam" id="PF05685"/>
    </source>
</evidence>
<dbReference type="SUPFAM" id="SSF52980">
    <property type="entry name" value="Restriction endonuclease-like"/>
    <property type="match status" value="1"/>
</dbReference>
<dbReference type="PANTHER" id="PTHR34107:SF7">
    <property type="entry name" value="SLR2092 PROTEIN"/>
    <property type="match status" value="1"/>
</dbReference>
<dbReference type="Pfam" id="PF05685">
    <property type="entry name" value="Uma2"/>
    <property type="match status" value="1"/>
</dbReference>
<dbReference type="EMBL" id="MKZS01000001">
    <property type="protein sequence ID" value="OLT62767.1"/>
    <property type="molecule type" value="Genomic_DNA"/>
</dbReference>
<dbReference type="RefSeq" id="WP_075905136.1">
    <property type="nucleotide sequence ID" value="NZ_MKZS01000001.1"/>
</dbReference>
<dbReference type="PANTHER" id="PTHR34107">
    <property type="entry name" value="SLL0198 PROTEIN-RELATED"/>
    <property type="match status" value="1"/>
</dbReference>
<evidence type="ECO:0000313" key="3">
    <source>
        <dbReference type="EMBL" id="OLT62767.1"/>
    </source>
</evidence>
<accession>A0A1U7N9Y7</accession>
<dbReference type="AlphaFoldDB" id="A0A1U7N9Y7"/>
<feature type="region of interest" description="Disordered" evidence="1">
    <location>
        <begin position="75"/>
        <end position="101"/>
    </location>
</feature>
<dbReference type="CDD" id="cd06260">
    <property type="entry name" value="DUF820-like"/>
    <property type="match status" value="1"/>
</dbReference>
<keyword evidence="4" id="KW-1185">Reference proteome</keyword>
<reference evidence="3 4" key="1">
    <citation type="submission" date="2016-10" db="EMBL/GenBank/DDBJ databases">
        <title>Comparative genomics uncovers the prolific and rare metabolic potential of the cyanobacterial genus Moorea.</title>
        <authorList>
            <person name="Leao T."/>
            <person name="Castelao G."/>
            <person name="Korobeynikov A."/>
            <person name="Monroe E.A."/>
            <person name="Podell S."/>
            <person name="Glukhov E."/>
            <person name="Allen E."/>
            <person name="Gerwick W.H."/>
            <person name="Gerwick L."/>
        </authorList>
    </citation>
    <scope>NUCLEOTIDE SEQUENCE [LARGE SCALE GENOMIC DNA]</scope>
    <source>
        <strain evidence="3 4">PNG5-198</strain>
    </source>
</reference>
<feature type="domain" description="Putative restriction endonuclease" evidence="2">
    <location>
        <begin position="24"/>
        <end position="195"/>
    </location>
</feature>
<evidence type="ECO:0000256" key="1">
    <source>
        <dbReference type="SAM" id="MobiDB-lite"/>
    </source>
</evidence>
<gene>
    <name evidence="3" type="ORF">BJP37_30780</name>
</gene>
<comment type="caution">
    <text evidence="3">The sequence shown here is derived from an EMBL/GenBank/DDBJ whole genome shotgun (WGS) entry which is preliminary data.</text>
</comment>
<dbReference type="Proteomes" id="UP000186657">
    <property type="component" value="Unassembled WGS sequence"/>
</dbReference>